<evidence type="ECO:0000313" key="2">
    <source>
        <dbReference type="EMBL" id="TWO73155.1"/>
    </source>
</evidence>
<gene>
    <name evidence="2" type="ORF">FN976_02655</name>
</gene>
<reference evidence="2 3" key="1">
    <citation type="submission" date="2019-07" db="EMBL/GenBank/DDBJ databases">
        <title>Caenimonas sedimenti sp. nov., isolated from activated sludge.</title>
        <authorList>
            <person name="Xu J."/>
        </authorList>
    </citation>
    <scope>NUCLEOTIDE SEQUENCE [LARGE SCALE GENOMIC DNA]</scope>
    <source>
        <strain evidence="2 3">HX-9-20</strain>
    </source>
</reference>
<evidence type="ECO:0000256" key="1">
    <source>
        <dbReference type="SAM" id="Coils"/>
    </source>
</evidence>
<dbReference type="RefSeq" id="WP_145890672.1">
    <property type="nucleotide sequence ID" value="NZ_VOBQ01000002.1"/>
</dbReference>
<name>A0A562ZXZ2_9BURK</name>
<keyword evidence="3" id="KW-1185">Reference proteome</keyword>
<proteinExistence type="predicted"/>
<evidence type="ECO:0000313" key="3">
    <source>
        <dbReference type="Proteomes" id="UP000318199"/>
    </source>
</evidence>
<comment type="caution">
    <text evidence="2">The sequence shown here is derived from an EMBL/GenBank/DDBJ whole genome shotgun (WGS) entry which is preliminary data.</text>
</comment>
<dbReference type="AlphaFoldDB" id="A0A562ZXZ2"/>
<organism evidence="2 3">
    <name type="scientific">Caenimonas sedimenti</name>
    <dbReference type="NCBI Taxonomy" id="2596921"/>
    <lineage>
        <taxon>Bacteria</taxon>
        <taxon>Pseudomonadati</taxon>
        <taxon>Pseudomonadota</taxon>
        <taxon>Betaproteobacteria</taxon>
        <taxon>Burkholderiales</taxon>
        <taxon>Comamonadaceae</taxon>
        <taxon>Caenimonas</taxon>
    </lineage>
</organism>
<feature type="coiled-coil region" evidence="1">
    <location>
        <begin position="6"/>
        <end position="82"/>
    </location>
</feature>
<dbReference type="EMBL" id="VOBQ01000002">
    <property type="protein sequence ID" value="TWO73155.1"/>
    <property type="molecule type" value="Genomic_DNA"/>
</dbReference>
<sequence length="83" mass="9273">MISSPIDTARDKAEHVQRELELASAELGLAQGALERDIPEDVKEQGDIAWAMDQNAEVERKVRQASEELEEVTELLEQAKRSA</sequence>
<protein>
    <submittedName>
        <fullName evidence="2">Uncharacterized protein</fullName>
    </submittedName>
</protein>
<dbReference type="Proteomes" id="UP000318199">
    <property type="component" value="Unassembled WGS sequence"/>
</dbReference>
<accession>A0A562ZXZ2</accession>
<keyword evidence="1" id="KW-0175">Coiled coil</keyword>